<keyword evidence="1" id="KW-0812">Transmembrane</keyword>
<dbReference type="STRING" id="1166337.SAMN05192580_2807"/>
<keyword evidence="1" id="KW-1133">Transmembrane helix</keyword>
<name>A0A1I6LJB2_9SPHN</name>
<dbReference type="RefSeq" id="WP_093315528.1">
    <property type="nucleotide sequence ID" value="NZ_FOZG01000002.1"/>
</dbReference>
<dbReference type="EMBL" id="FOZG01000002">
    <property type="protein sequence ID" value="SFS03539.1"/>
    <property type="molecule type" value="Genomic_DNA"/>
</dbReference>
<gene>
    <name evidence="2" type="ORF">SAMN05192580_2807</name>
</gene>
<evidence type="ECO:0000256" key="1">
    <source>
        <dbReference type="SAM" id="Phobius"/>
    </source>
</evidence>
<reference evidence="2 3" key="1">
    <citation type="submission" date="2016-10" db="EMBL/GenBank/DDBJ databases">
        <authorList>
            <person name="de Groot N.N."/>
        </authorList>
    </citation>
    <scope>NUCLEOTIDE SEQUENCE [LARGE SCALE GENOMIC DNA]</scope>
    <source>
        <strain evidence="2 3">S5-249</strain>
    </source>
</reference>
<evidence type="ECO:0000313" key="2">
    <source>
        <dbReference type="EMBL" id="SFS03539.1"/>
    </source>
</evidence>
<proteinExistence type="predicted"/>
<sequence>MDRPHRIGKPGRLAWLLGLVWAVSCMMPVGDLARGPQAEGIVLLMFGWFGVLMGNPAWLGNIVLPVMLPLIGAERVRPRALQIGAIALIVCGAGAFFWHDLPDDSGSNLVVRWRAGFYMWVATMWGAAAVALLRTRQAG</sequence>
<dbReference type="Proteomes" id="UP000198824">
    <property type="component" value="Unassembled WGS sequence"/>
</dbReference>
<keyword evidence="3" id="KW-1185">Reference proteome</keyword>
<feature type="transmembrane region" description="Helical" evidence="1">
    <location>
        <begin position="12"/>
        <end position="29"/>
    </location>
</feature>
<dbReference type="PROSITE" id="PS51257">
    <property type="entry name" value="PROKAR_LIPOPROTEIN"/>
    <property type="match status" value="1"/>
</dbReference>
<protein>
    <submittedName>
        <fullName evidence="2">Uncharacterized protein</fullName>
    </submittedName>
</protein>
<organism evidence="2 3">
    <name type="scientific">Sphingomonas jatrophae</name>
    <dbReference type="NCBI Taxonomy" id="1166337"/>
    <lineage>
        <taxon>Bacteria</taxon>
        <taxon>Pseudomonadati</taxon>
        <taxon>Pseudomonadota</taxon>
        <taxon>Alphaproteobacteria</taxon>
        <taxon>Sphingomonadales</taxon>
        <taxon>Sphingomonadaceae</taxon>
        <taxon>Sphingomonas</taxon>
    </lineage>
</organism>
<feature type="transmembrane region" description="Helical" evidence="1">
    <location>
        <begin position="80"/>
        <end position="99"/>
    </location>
</feature>
<feature type="transmembrane region" description="Helical" evidence="1">
    <location>
        <begin position="111"/>
        <end position="133"/>
    </location>
</feature>
<keyword evidence="1" id="KW-0472">Membrane</keyword>
<dbReference type="OrthoDB" id="7597025at2"/>
<feature type="transmembrane region" description="Helical" evidence="1">
    <location>
        <begin position="41"/>
        <end position="68"/>
    </location>
</feature>
<accession>A0A1I6LJB2</accession>
<evidence type="ECO:0000313" key="3">
    <source>
        <dbReference type="Proteomes" id="UP000198824"/>
    </source>
</evidence>
<dbReference type="AlphaFoldDB" id="A0A1I6LJB2"/>